<evidence type="ECO:0000313" key="2">
    <source>
        <dbReference type="EMBL" id="TFK95437.1"/>
    </source>
</evidence>
<evidence type="ECO:0000313" key="3">
    <source>
        <dbReference type="Proteomes" id="UP000305067"/>
    </source>
</evidence>
<sequence length="211" mass="22818">MVIQGYYPNDSNILASFEIFSNAESLDRPSHLRSHHVVVLFGSSIQPRGKKFSGAGAVIDRVDGNPAPRAELPLSSSPNLGRDEQVGSGTRRKATPTSSGGTVPRVGPLWVLLYNLKRRQPGRRCGKSPGTRLKQTLRGFTHEDVNKLCANLISEQVTTELETFTQAAILHLVVPCNGGLQNTSTLSLLNPDFLDTSESSGTRLKQALTAI</sequence>
<proteinExistence type="predicted"/>
<evidence type="ECO:0000256" key="1">
    <source>
        <dbReference type="SAM" id="MobiDB-lite"/>
    </source>
</evidence>
<keyword evidence="3" id="KW-1185">Reference proteome</keyword>
<reference evidence="2 3" key="1">
    <citation type="journal article" date="2019" name="Nat. Ecol. Evol.">
        <title>Megaphylogeny resolves global patterns of mushroom evolution.</title>
        <authorList>
            <person name="Varga T."/>
            <person name="Krizsan K."/>
            <person name="Foldi C."/>
            <person name="Dima B."/>
            <person name="Sanchez-Garcia M."/>
            <person name="Sanchez-Ramirez S."/>
            <person name="Szollosi G.J."/>
            <person name="Szarkandi J.G."/>
            <person name="Papp V."/>
            <person name="Albert L."/>
            <person name="Andreopoulos W."/>
            <person name="Angelini C."/>
            <person name="Antonin V."/>
            <person name="Barry K.W."/>
            <person name="Bougher N.L."/>
            <person name="Buchanan P."/>
            <person name="Buyck B."/>
            <person name="Bense V."/>
            <person name="Catcheside P."/>
            <person name="Chovatia M."/>
            <person name="Cooper J."/>
            <person name="Damon W."/>
            <person name="Desjardin D."/>
            <person name="Finy P."/>
            <person name="Geml J."/>
            <person name="Haridas S."/>
            <person name="Hughes K."/>
            <person name="Justo A."/>
            <person name="Karasinski D."/>
            <person name="Kautmanova I."/>
            <person name="Kiss B."/>
            <person name="Kocsube S."/>
            <person name="Kotiranta H."/>
            <person name="LaButti K.M."/>
            <person name="Lechner B.E."/>
            <person name="Liimatainen K."/>
            <person name="Lipzen A."/>
            <person name="Lukacs Z."/>
            <person name="Mihaltcheva S."/>
            <person name="Morgado L.N."/>
            <person name="Niskanen T."/>
            <person name="Noordeloos M.E."/>
            <person name="Ohm R.A."/>
            <person name="Ortiz-Santana B."/>
            <person name="Ovrebo C."/>
            <person name="Racz N."/>
            <person name="Riley R."/>
            <person name="Savchenko A."/>
            <person name="Shiryaev A."/>
            <person name="Soop K."/>
            <person name="Spirin V."/>
            <person name="Szebenyi C."/>
            <person name="Tomsovsky M."/>
            <person name="Tulloss R.E."/>
            <person name="Uehling J."/>
            <person name="Grigoriev I.V."/>
            <person name="Vagvolgyi C."/>
            <person name="Papp T."/>
            <person name="Martin F.M."/>
            <person name="Miettinen O."/>
            <person name="Hibbett D.S."/>
            <person name="Nagy L.G."/>
        </authorList>
    </citation>
    <scope>NUCLEOTIDE SEQUENCE [LARGE SCALE GENOMIC DNA]</scope>
    <source>
        <strain evidence="2 3">CBS 309.79</strain>
    </source>
</reference>
<dbReference type="Proteomes" id="UP000305067">
    <property type="component" value="Unassembled WGS sequence"/>
</dbReference>
<gene>
    <name evidence="2" type="ORF">BDV98DRAFT_587080</name>
</gene>
<organism evidence="2 3">
    <name type="scientific">Pterulicium gracile</name>
    <dbReference type="NCBI Taxonomy" id="1884261"/>
    <lineage>
        <taxon>Eukaryota</taxon>
        <taxon>Fungi</taxon>
        <taxon>Dikarya</taxon>
        <taxon>Basidiomycota</taxon>
        <taxon>Agaricomycotina</taxon>
        <taxon>Agaricomycetes</taxon>
        <taxon>Agaricomycetidae</taxon>
        <taxon>Agaricales</taxon>
        <taxon>Pleurotineae</taxon>
        <taxon>Pterulaceae</taxon>
        <taxon>Pterulicium</taxon>
    </lineage>
</organism>
<name>A0A5C3Q2R9_9AGAR</name>
<feature type="region of interest" description="Disordered" evidence="1">
    <location>
        <begin position="63"/>
        <end position="103"/>
    </location>
</feature>
<accession>A0A5C3Q2R9</accession>
<dbReference type="AlphaFoldDB" id="A0A5C3Q2R9"/>
<protein>
    <submittedName>
        <fullName evidence="2">Uncharacterized protein</fullName>
    </submittedName>
</protein>
<dbReference type="EMBL" id="ML178885">
    <property type="protein sequence ID" value="TFK95437.1"/>
    <property type="molecule type" value="Genomic_DNA"/>
</dbReference>